<keyword evidence="2" id="KW-1185">Reference proteome</keyword>
<reference evidence="1 2" key="1">
    <citation type="submission" date="2018-11" db="EMBL/GenBank/DDBJ databases">
        <authorList>
            <consortium name="Pathogen Informatics"/>
        </authorList>
    </citation>
    <scope>NUCLEOTIDE SEQUENCE [LARGE SCALE GENOMIC DNA]</scope>
    <source>
        <strain>Denwood</strain>
        <strain evidence="2">Zambia</strain>
    </source>
</reference>
<proteinExistence type="predicted"/>
<sequence>MKTSTSMEKHGIQWTARMQLNDLDIVDDRALLSQTQQQMQEKTISVAAASATVGLNIHKGKSKILQYNTTQHASIRSQLTKKIWKM</sequence>
<name>A0A183PDR9_9TREM</name>
<accession>A0A183PDR9</accession>
<evidence type="ECO:0000313" key="2">
    <source>
        <dbReference type="Proteomes" id="UP000269396"/>
    </source>
</evidence>
<dbReference type="EMBL" id="UZAL01032504">
    <property type="protein sequence ID" value="VDP61093.1"/>
    <property type="molecule type" value="Genomic_DNA"/>
</dbReference>
<evidence type="ECO:0000313" key="1">
    <source>
        <dbReference type="EMBL" id="VDP61093.1"/>
    </source>
</evidence>
<gene>
    <name evidence="1" type="ORF">SMTD_LOCUS12505</name>
</gene>
<dbReference type="Proteomes" id="UP000269396">
    <property type="component" value="Unassembled WGS sequence"/>
</dbReference>
<dbReference type="AlphaFoldDB" id="A0A183PDR9"/>
<organism evidence="1 2">
    <name type="scientific">Schistosoma mattheei</name>
    <dbReference type="NCBI Taxonomy" id="31246"/>
    <lineage>
        <taxon>Eukaryota</taxon>
        <taxon>Metazoa</taxon>
        <taxon>Spiralia</taxon>
        <taxon>Lophotrochozoa</taxon>
        <taxon>Platyhelminthes</taxon>
        <taxon>Trematoda</taxon>
        <taxon>Digenea</taxon>
        <taxon>Strigeidida</taxon>
        <taxon>Schistosomatoidea</taxon>
        <taxon>Schistosomatidae</taxon>
        <taxon>Schistosoma</taxon>
    </lineage>
</organism>
<protein>
    <submittedName>
        <fullName evidence="1">Uncharacterized protein</fullName>
    </submittedName>
</protein>